<dbReference type="RefSeq" id="WP_209838297.1">
    <property type="nucleotide sequence ID" value="NZ_JAGGJP010000003.1"/>
</dbReference>
<keyword evidence="2" id="KW-1185">Reference proteome</keyword>
<evidence type="ECO:0008006" key="3">
    <source>
        <dbReference type="Google" id="ProtNLM"/>
    </source>
</evidence>
<organism evidence="1 2">
    <name type="scientific">Rubellimicrobium aerolatum</name>
    <dbReference type="NCBI Taxonomy" id="490979"/>
    <lineage>
        <taxon>Bacteria</taxon>
        <taxon>Pseudomonadati</taxon>
        <taxon>Pseudomonadota</taxon>
        <taxon>Alphaproteobacteria</taxon>
        <taxon>Rhodobacterales</taxon>
        <taxon>Roseobacteraceae</taxon>
        <taxon>Rubellimicrobium</taxon>
    </lineage>
</organism>
<evidence type="ECO:0000313" key="1">
    <source>
        <dbReference type="EMBL" id="MFC5565653.1"/>
    </source>
</evidence>
<sequence length="495" mass="53744">MDITVVVPSEDSLGLAGVRIRYDRLRPALERLGHRLEIRVIDTLGLGDPFESDAYLFCKCQDVRSVLLAQAIQAADRPVGVDIFDDYFSQEEDPRLVPMRGWLVRIRPQLRFALCATETMRERLGTIAPGLPVHVLPDPAPEFDPDVVVASVERKIARARATGRIGIGWFGTGSNKYFPVGLDDLVAWGGALTELRSAGLAPSLRVLTNRRALTPSALEGLARLPVPVHLAEWSLDREAALMDECLAVFLPVSAQPFSTVKSLNRAVTALTGGAQVWTVGHPLYADLDDFVYRSGLELARDVLTGRARLDRAALPRLVRRLEEAGDAEVEAGRLVAFLSGPAGSAEAIPFDRKAGPPMVIHGVGSTTTMHNWLRKDEILSVASPFAQPKPACDLRFESDAEGRSWAVLSEAACARIDPAFAPGLGEPFKKSNTTFRKLFLGWSPLPGSNAPRMAERIALYPAALAATRDLVARLIPGARMVLSETAAPFQEGRAP</sequence>
<name>A0ABW0S9Q3_9RHOB</name>
<reference evidence="2" key="1">
    <citation type="journal article" date="2019" name="Int. J. Syst. Evol. Microbiol.">
        <title>The Global Catalogue of Microorganisms (GCM) 10K type strain sequencing project: providing services to taxonomists for standard genome sequencing and annotation.</title>
        <authorList>
            <consortium name="The Broad Institute Genomics Platform"/>
            <consortium name="The Broad Institute Genome Sequencing Center for Infectious Disease"/>
            <person name="Wu L."/>
            <person name="Ma J."/>
        </authorList>
    </citation>
    <scope>NUCLEOTIDE SEQUENCE [LARGE SCALE GENOMIC DNA]</scope>
    <source>
        <strain evidence="2">KACC 11588</strain>
    </source>
</reference>
<evidence type="ECO:0000313" key="2">
    <source>
        <dbReference type="Proteomes" id="UP001596056"/>
    </source>
</evidence>
<protein>
    <recommendedName>
        <fullName evidence="3">Glycosyltransferase family 4 protein</fullName>
    </recommendedName>
</protein>
<accession>A0ABW0S9Q3</accession>
<comment type="caution">
    <text evidence="1">The sequence shown here is derived from an EMBL/GenBank/DDBJ whole genome shotgun (WGS) entry which is preliminary data.</text>
</comment>
<dbReference type="EMBL" id="JBHSNA010000003">
    <property type="protein sequence ID" value="MFC5565653.1"/>
    <property type="molecule type" value="Genomic_DNA"/>
</dbReference>
<proteinExistence type="predicted"/>
<dbReference type="Proteomes" id="UP001596056">
    <property type="component" value="Unassembled WGS sequence"/>
</dbReference>
<gene>
    <name evidence="1" type="ORF">ACFPOC_04380</name>
</gene>